<keyword evidence="14" id="KW-0675">Receptor</keyword>
<evidence type="ECO:0000256" key="20">
    <source>
        <dbReference type="RuleBase" id="RU003431"/>
    </source>
</evidence>
<evidence type="ECO:0000256" key="6">
    <source>
        <dbReference type="ARBA" id="ARBA00022490"/>
    </source>
</evidence>
<keyword evidence="7 21" id="KW-0812">Transmembrane</keyword>
<dbReference type="EnsemblMetazoa" id="AQUA007888-RA">
    <property type="protein sequence ID" value="AQUA007888-PA"/>
    <property type="gene ID" value="AQUA007888"/>
</dbReference>
<dbReference type="Gene3D" id="6.10.250.780">
    <property type="match status" value="1"/>
</dbReference>
<dbReference type="InterPro" id="IPR040457">
    <property type="entry name" value="GCP_C"/>
</dbReference>
<evidence type="ECO:0000256" key="5">
    <source>
        <dbReference type="ARBA" id="ARBA00012202"/>
    </source>
</evidence>
<dbReference type="SUPFAM" id="SSF53822">
    <property type="entry name" value="Periplasmic binding protein-like I"/>
    <property type="match status" value="1"/>
</dbReference>
<dbReference type="SUPFAM" id="SSF55073">
    <property type="entry name" value="Nucleotide cyclase"/>
    <property type="match status" value="1"/>
</dbReference>
<keyword evidence="9" id="KW-0732">Signal</keyword>
<dbReference type="GO" id="GO:0005874">
    <property type="term" value="C:microtubule"/>
    <property type="evidence" value="ECO:0007669"/>
    <property type="project" value="UniProtKB-KW"/>
</dbReference>
<name>A0A182XDI7_ANOQN</name>
<organism evidence="24 25">
    <name type="scientific">Anopheles quadriannulatus</name>
    <name type="common">Mosquito</name>
    <dbReference type="NCBI Taxonomy" id="34691"/>
    <lineage>
        <taxon>Eukaryota</taxon>
        <taxon>Metazoa</taxon>
        <taxon>Ecdysozoa</taxon>
        <taxon>Arthropoda</taxon>
        <taxon>Hexapoda</taxon>
        <taxon>Insecta</taxon>
        <taxon>Pterygota</taxon>
        <taxon>Neoptera</taxon>
        <taxon>Endopterygota</taxon>
        <taxon>Diptera</taxon>
        <taxon>Nematocera</taxon>
        <taxon>Culicoidea</taxon>
        <taxon>Culicidae</taxon>
        <taxon>Anophelinae</taxon>
        <taxon>Anopheles</taxon>
    </lineage>
</organism>
<dbReference type="InterPro" id="IPR028082">
    <property type="entry name" value="Peripla_BP_I"/>
</dbReference>
<dbReference type="Gene3D" id="3.30.70.1230">
    <property type="entry name" value="Nucleotide cyclase"/>
    <property type="match status" value="1"/>
</dbReference>
<evidence type="ECO:0000256" key="3">
    <source>
        <dbReference type="ARBA" id="ARBA00004479"/>
    </source>
</evidence>
<keyword evidence="18 20" id="KW-0141">cGMP biosynthesis</keyword>
<sequence>MSSLLTTGTRNRTGDELYVGFLAGYVHSKVVLGALLLAIETINNDSTLLPGKKLRLRAVDIGAQKSLKAFPIKKMTEMRDNGIVVFIGPDETCTSEALVASAWNLPMISYKCADIAVSDKTVYSSFARTLPPATKVSKSVAALLLANNWHCFSIVASKHPAWSMEIAHAIELQAELNNLTVNHFRFYSDYIPSKIYELQEIVDNTYRNTRVYVFVGDHIEMVDFVRCLQNRKLLSTGDYIVISIDDEIYDPNMKRNIYQEYSDFYQKYIGNSKDKHQQNRKRYNYKDQERLQEAFQSVLRISPLFPMNPKYRKLCHQFKLYSRKDPFRVPLPYNRHIFDEIQVPIYGAYLYDALIIYARAATEVLRDGGDVSDGRLIMRHIFNRSYHSIQGFDVYIDANGDAEGNFSVIALQKDDKVNNSLHMSMQPVALFAYGARNATGTGTTLPEFRYLNPNRPIMWLKGRPPLAEPVCGFYNEKCRPKAKDWRYITGALVVILFMAIFTIILFKHYRYEQTLACLLWKVDMKDVILITSPDALYNNELRKNLVSLYRGNIVAIKYLHKRTVDITRNIRKELKQMREIRHENLITFVGASIDHGTVSILTSYCARGSLVDVLSNEDLKLDHMFVSSLVSDIVKGLIYLHDSDVGSHGNLRSSKILIDSRWVAQIADFGLHEFKSCQEEPSKFEKELRRSLWKAPELLRDPNCPPKGTQKGDVYSFGIVLYEIIGRKGPWGDLNMSWQDIVARVMSPEEYGIFRPSLRGIDAPEYVIQLLHSCWEEDPEDRPDIRLVRVKLKPMQAGLKPNIFDNMLAIMEKYAYNLEGIVQERTNQLSEEKKKTESLLLRMLPKSVAESLKRGERVEAECFDCVTIFFSDLVGFTELCAQSTPFEVVEMLNDLYTCCDFIISSYDVYKVETIGDAYMVVSGLPLRNGDRHAGEIASLALHLLNSISNLEIRHRPGEFIQMRIGIHSGQCVAGVVGLKMPRYCLFGDTVNTASRMESNGEALKIHISSITYGLLKKLGGYKCEERGIIKVKGKGEMRTYWLLGEDDQKRMDRFGSNDAITSLTIPDLLCTPDQSQTNLSRPSLRRMLSDATVPMLQTSHQHSTSDQQIPSVSFLAHNGPNLGCYICHKRKLHMGNTPMADSTQRLSIIHGSYGVDEAICTCRQKNCLLEYYNDNLMTRKSNSEHLKMIHDILFTLFSSNAELPIENFTIPEVASTFLHPGEIHILEELIRIANQYKEIKKFVQQYGTLNAGLLKPKQQKPTEEPLPQGLYLQAFVDGLELVVKPYRDLVVELEAKYLKRPNLSLMFIFHQVSQYRSLFGFLLQLISGVVTQRIHGCALLPYLQQHCLHGNDANYQAVKTIQKSVYVIFLKQLYGWLMHGKFVDHYGEFFIQQVESSAKASIAAGGAAIVNPPAGHTSVNTSDSASINTELWRYEIRREMLPYYFPASWAEKVLFVGQTVLMCHFDPRQQIADRAASKGSRKGAALAAAAGKDNLWGDHEQQLFRKFHQLQSEENLNVTKFEHLVDEIKEQVTQHMSTIVIEKADLERQLRLMKDFFLLGRGELFSEFLTQTQSLKLLIGKEINDGTTRDLNRALKLAANSINLGEDIEQFSFELPCGSRDGSGEESSFCYETKSAVGHIMLKYKVKWPLHLLFSPRILERYNEMFRFLLRIKKIQHDLLQIWSYQRERRMKHNSEVVQLRNKLMFLINNLQYYLQVDVLESQFAILMSAIANTARQAHDFERIQRAHTIFQANVLSLCFLLTGANSGEPLSGSSLNATTTAGTTTMAGVIQVQENPVLTILDSILSIVDRFCTFCLLCKDPMTKVERNEFLTYEQGFMNHVDSLLKLLIGLKAGPSSAPLSQLLLRLDFNHWFSSNTQNTD</sequence>
<dbReference type="GO" id="GO:0005886">
    <property type="term" value="C:plasma membrane"/>
    <property type="evidence" value="ECO:0007669"/>
    <property type="project" value="TreeGrafter"/>
</dbReference>
<dbReference type="GO" id="GO:0005524">
    <property type="term" value="F:ATP binding"/>
    <property type="evidence" value="ECO:0007669"/>
    <property type="project" value="InterPro"/>
</dbReference>
<dbReference type="InterPro" id="IPR050401">
    <property type="entry name" value="Cyclic_nucleotide_synthase"/>
</dbReference>
<feature type="transmembrane region" description="Helical" evidence="21">
    <location>
        <begin position="487"/>
        <end position="506"/>
    </location>
</feature>
<dbReference type="InterPro" id="IPR011009">
    <property type="entry name" value="Kinase-like_dom_sf"/>
</dbReference>
<evidence type="ECO:0000256" key="11">
    <source>
        <dbReference type="ARBA" id="ARBA00022989"/>
    </source>
</evidence>
<dbReference type="Pfam" id="PF17681">
    <property type="entry name" value="GCP_N_terminal"/>
    <property type="match status" value="1"/>
</dbReference>
<dbReference type="GO" id="GO:0001653">
    <property type="term" value="F:peptide receptor activity"/>
    <property type="evidence" value="ECO:0007669"/>
    <property type="project" value="TreeGrafter"/>
</dbReference>
<comment type="similarity">
    <text evidence="4">Belongs to the TUBGCP family.</text>
</comment>
<dbReference type="GO" id="GO:0004383">
    <property type="term" value="F:guanylate cyclase activity"/>
    <property type="evidence" value="ECO:0007669"/>
    <property type="project" value="UniProtKB-EC"/>
</dbReference>
<evidence type="ECO:0000256" key="8">
    <source>
        <dbReference type="ARBA" id="ARBA00022701"/>
    </source>
</evidence>
<evidence type="ECO:0000256" key="9">
    <source>
        <dbReference type="ARBA" id="ARBA00022729"/>
    </source>
</evidence>
<dbReference type="InterPro" id="IPR018297">
    <property type="entry name" value="A/G_cyclase_CS"/>
</dbReference>
<evidence type="ECO:0000256" key="19">
    <source>
        <dbReference type="RuleBase" id="RU000405"/>
    </source>
</evidence>
<proteinExistence type="inferred from homology"/>
<dbReference type="InterPro" id="IPR042241">
    <property type="entry name" value="GCP_C_sf"/>
</dbReference>
<evidence type="ECO:0000256" key="10">
    <source>
        <dbReference type="ARBA" id="ARBA00022741"/>
    </source>
</evidence>
<protein>
    <recommendedName>
        <fullName evidence="5 20">Guanylate cyclase</fullName>
        <ecNumber evidence="5 20">4.6.1.2</ecNumber>
    </recommendedName>
</protein>
<dbReference type="Gene3D" id="1.10.510.10">
    <property type="entry name" value="Transferase(Phosphotransferase) domain 1"/>
    <property type="match status" value="1"/>
</dbReference>
<dbReference type="Pfam" id="PF07714">
    <property type="entry name" value="PK_Tyr_Ser-Thr"/>
    <property type="match status" value="1"/>
</dbReference>
<dbReference type="InterPro" id="IPR001054">
    <property type="entry name" value="A/G_cyclase"/>
</dbReference>
<evidence type="ECO:0000256" key="13">
    <source>
        <dbReference type="ARBA" id="ARBA00023136"/>
    </source>
</evidence>
<dbReference type="PROSITE" id="PS50011">
    <property type="entry name" value="PROTEIN_KINASE_DOM"/>
    <property type="match status" value="1"/>
</dbReference>
<dbReference type="SMART" id="SM00044">
    <property type="entry name" value="CYCc"/>
    <property type="match status" value="1"/>
</dbReference>
<dbReference type="GO" id="GO:0043015">
    <property type="term" value="F:gamma-tubulin binding"/>
    <property type="evidence" value="ECO:0007669"/>
    <property type="project" value="InterPro"/>
</dbReference>
<dbReference type="SUPFAM" id="SSF56112">
    <property type="entry name" value="Protein kinase-like (PK-like)"/>
    <property type="match status" value="1"/>
</dbReference>
<keyword evidence="13 21" id="KW-0472">Membrane</keyword>
<feature type="domain" description="Protein kinase" evidence="22">
    <location>
        <begin position="522"/>
        <end position="799"/>
    </location>
</feature>
<dbReference type="PANTHER" id="PTHR11920">
    <property type="entry name" value="GUANYLYL CYCLASE"/>
    <property type="match status" value="1"/>
</dbReference>
<keyword evidence="6" id="KW-0963">Cytoplasm</keyword>
<dbReference type="GO" id="GO:0004672">
    <property type="term" value="F:protein kinase activity"/>
    <property type="evidence" value="ECO:0007669"/>
    <property type="project" value="InterPro"/>
</dbReference>
<keyword evidence="17 19" id="KW-0456">Lyase</keyword>
<dbReference type="InterPro" id="IPR001828">
    <property type="entry name" value="ANF_lig-bd_rcpt"/>
</dbReference>
<evidence type="ECO:0000256" key="17">
    <source>
        <dbReference type="ARBA" id="ARBA00023239"/>
    </source>
</evidence>
<evidence type="ECO:0000256" key="18">
    <source>
        <dbReference type="ARBA" id="ARBA00023293"/>
    </source>
</evidence>
<evidence type="ECO:0000256" key="21">
    <source>
        <dbReference type="SAM" id="Phobius"/>
    </source>
</evidence>
<dbReference type="FunFam" id="3.30.70.1230:FF:000019">
    <property type="entry name" value="Guanylate cyclase"/>
    <property type="match status" value="1"/>
</dbReference>
<keyword evidence="12" id="KW-0342">GTP-binding</keyword>
<evidence type="ECO:0000313" key="24">
    <source>
        <dbReference type="EnsemblMetazoa" id="AQUA007888-PA"/>
    </source>
</evidence>
<reference evidence="24" key="1">
    <citation type="submission" date="2020-05" db="UniProtKB">
        <authorList>
            <consortium name="EnsemblMetazoa"/>
        </authorList>
    </citation>
    <scope>IDENTIFICATION</scope>
    <source>
        <strain evidence="24">SANGQUA</strain>
    </source>
</reference>
<evidence type="ECO:0000256" key="15">
    <source>
        <dbReference type="ARBA" id="ARBA00023180"/>
    </source>
</evidence>
<dbReference type="InterPro" id="IPR029787">
    <property type="entry name" value="Nucleotide_cyclase"/>
</dbReference>
<dbReference type="CDD" id="cd06370">
    <property type="entry name" value="PBP1_SAP_GC-like"/>
    <property type="match status" value="1"/>
</dbReference>
<dbReference type="FunFam" id="1.10.510.10:FF:000420">
    <property type="entry name" value="Guanylate cyclase"/>
    <property type="match status" value="1"/>
</dbReference>
<evidence type="ECO:0000256" key="16">
    <source>
        <dbReference type="ARBA" id="ARBA00023212"/>
    </source>
</evidence>
<evidence type="ECO:0000256" key="14">
    <source>
        <dbReference type="ARBA" id="ARBA00023170"/>
    </source>
</evidence>
<dbReference type="PROSITE" id="PS00452">
    <property type="entry name" value="GUANYLATE_CYCLASE_1"/>
    <property type="match status" value="1"/>
</dbReference>
<dbReference type="VEuPathDB" id="VectorBase:AQUA007888"/>
<comment type="subcellular location">
    <subcellularLocation>
        <location evidence="2">Cytoplasm</location>
        <location evidence="2">Cytoskeleton</location>
    </subcellularLocation>
    <subcellularLocation>
        <location evidence="3">Membrane</location>
        <topology evidence="3">Single-pass type I membrane protein</topology>
    </subcellularLocation>
</comment>
<evidence type="ECO:0000256" key="7">
    <source>
        <dbReference type="ARBA" id="ARBA00022692"/>
    </source>
</evidence>
<comment type="similarity">
    <text evidence="19">Belongs to the adenylyl cyclase class-4/guanylyl cyclase family.</text>
</comment>
<dbReference type="GO" id="GO:0035556">
    <property type="term" value="P:intracellular signal transduction"/>
    <property type="evidence" value="ECO:0007669"/>
    <property type="project" value="InterPro"/>
</dbReference>
<keyword evidence="8" id="KW-0493">Microtubule</keyword>
<evidence type="ECO:0000256" key="2">
    <source>
        <dbReference type="ARBA" id="ARBA00004245"/>
    </source>
</evidence>
<evidence type="ECO:0000259" key="23">
    <source>
        <dbReference type="PROSITE" id="PS50125"/>
    </source>
</evidence>
<keyword evidence="15" id="KW-0325">Glycoprotein</keyword>
<keyword evidence="16" id="KW-0206">Cytoskeleton</keyword>
<dbReference type="Gene3D" id="3.40.50.2300">
    <property type="match status" value="2"/>
</dbReference>
<dbReference type="Pfam" id="PF00211">
    <property type="entry name" value="Guanylate_cyc"/>
    <property type="match status" value="1"/>
</dbReference>
<dbReference type="InterPro" id="IPR041470">
    <property type="entry name" value="GCP_N"/>
</dbReference>
<keyword evidence="10" id="KW-0547">Nucleotide-binding</keyword>
<dbReference type="CDD" id="cd07302">
    <property type="entry name" value="CHD"/>
    <property type="match status" value="1"/>
</dbReference>
<keyword evidence="11 21" id="KW-1133">Transmembrane helix</keyword>
<dbReference type="EC" id="4.6.1.2" evidence="5 20"/>
<dbReference type="PANTHER" id="PTHR11920:SF501">
    <property type="entry name" value="GUANYLATE CYCLASE 32E"/>
    <property type="match status" value="1"/>
</dbReference>
<dbReference type="GO" id="GO:0004016">
    <property type="term" value="F:adenylate cyclase activity"/>
    <property type="evidence" value="ECO:0007669"/>
    <property type="project" value="TreeGrafter"/>
</dbReference>
<evidence type="ECO:0000313" key="25">
    <source>
        <dbReference type="Proteomes" id="UP000076407"/>
    </source>
</evidence>
<dbReference type="GO" id="GO:0007168">
    <property type="term" value="P:receptor guanylyl cyclase signaling pathway"/>
    <property type="evidence" value="ECO:0007669"/>
    <property type="project" value="TreeGrafter"/>
</dbReference>
<dbReference type="Gene3D" id="1.20.120.1900">
    <property type="entry name" value="Gamma-tubulin complex, C-terminal domain"/>
    <property type="match status" value="1"/>
</dbReference>
<keyword evidence="25" id="KW-1185">Reference proteome</keyword>
<evidence type="ECO:0000256" key="12">
    <source>
        <dbReference type="ARBA" id="ARBA00023134"/>
    </source>
</evidence>
<evidence type="ECO:0000256" key="1">
    <source>
        <dbReference type="ARBA" id="ARBA00001436"/>
    </source>
</evidence>
<dbReference type="Pfam" id="PF04130">
    <property type="entry name" value="GCP_C_terminal"/>
    <property type="match status" value="1"/>
</dbReference>
<feature type="domain" description="Guanylate cyclase" evidence="23">
    <location>
        <begin position="867"/>
        <end position="997"/>
    </location>
</feature>
<dbReference type="STRING" id="34691.A0A182XDI7"/>
<dbReference type="InterPro" id="IPR001245">
    <property type="entry name" value="Ser-Thr/Tyr_kinase_cat_dom"/>
</dbReference>
<dbReference type="Proteomes" id="UP000076407">
    <property type="component" value="Unassembled WGS sequence"/>
</dbReference>
<dbReference type="PROSITE" id="PS50125">
    <property type="entry name" value="GUANYLATE_CYCLASE_2"/>
    <property type="match status" value="1"/>
</dbReference>
<evidence type="ECO:0000259" key="22">
    <source>
        <dbReference type="PROSITE" id="PS50011"/>
    </source>
</evidence>
<evidence type="ECO:0000256" key="4">
    <source>
        <dbReference type="ARBA" id="ARBA00010337"/>
    </source>
</evidence>
<dbReference type="Pfam" id="PF01094">
    <property type="entry name" value="ANF_receptor"/>
    <property type="match status" value="1"/>
</dbReference>
<dbReference type="GO" id="GO:0005525">
    <property type="term" value="F:GTP binding"/>
    <property type="evidence" value="ECO:0007669"/>
    <property type="project" value="UniProtKB-KW"/>
</dbReference>
<accession>A0A182XDI7</accession>
<comment type="catalytic activity">
    <reaction evidence="1 20">
        <text>GTP = 3',5'-cyclic GMP + diphosphate</text>
        <dbReference type="Rhea" id="RHEA:13665"/>
        <dbReference type="ChEBI" id="CHEBI:33019"/>
        <dbReference type="ChEBI" id="CHEBI:37565"/>
        <dbReference type="ChEBI" id="CHEBI:57746"/>
        <dbReference type="EC" id="4.6.1.2"/>
    </reaction>
</comment>
<dbReference type="FunFam" id="3.40.50.2300:FF:000659">
    <property type="entry name" value="Guanylate cyclase"/>
    <property type="match status" value="1"/>
</dbReference>
<dbReference type="InterPro" id="IPR000719">
    <property type="entry name" value="Prot_kinase_dom"/>
</dbReference>